<dbReference type="GO" id="GO:0005525">
    <property type="term" value="F:GTP binding"/>
    <property type="evidence" value="ECO:0007669"/>
    <property type="project" value="UniProtKB-KW"/>
</dbReference>
<dbReference type="InterPro" id="IPR042109">
    <property type="entry name" value="Adenylosuccinate_synth_dom1"/>
</dbReference>
<dbReference type="InterPro" id="IPR001114">
    <property type="entry name" value="Adenylosuccinate_synthetase"/>
</dbReference>
<evidence type="ECO:0000256" key="5">
    <source>
        <dbReference type="ARBA" id="ARBA00022755"/>
    </source>
</evidence>
<protein>
    <recommendedName>
        <fullName evidence="9">Adenylosuccinate synthetase</fullName>
    </recommendedName>
</protein>
<evidence type="ECO:0000256" key="6">
    <source>
        <dbReference type="ARBA" id="ARBA00022842"/>
    </source>
</evidence>
<accession>X0YQB9</accession>
<keyword evidence="5" id="KW-0658">Purine biosynthesis</keyword>
<evidence type="ECO:0000256" key="3">
    <source>
        <dbReference type="ARBA" id="ARBA00022723"/>
    </source>
</evidence>
<proteinExistence type="inferred from homology"/>
<evidence type="ECO:0008006" key="9">
    <source>
        <dbReference type="Google" id="ProtNLM"/>
    </source>
</evidence>
<dbReference type="PROSITE" id="PS01266">
    <property type="entry name" value="ADENYLOSUCCIN_SYN_1"/>
    <property type="match status" value="1"/>
</dbReference>
<keyword evidence="3" id="KW-0479">Metal-binding</keyword>
<dbReference type="GO" id="GO:0004019">
    <property type="term" value="F:adenylosuccinate synthase activity"/>
    <property type="evidence" value="ECO:0007669"/>
    <property type="project" value="InterPro"/>
</dbReference>
<name>X0YQB9_9ZZZZ</name>
<dbReference type="InterPro" id="IPR027417">
    <property type="entry name" value="P-loop_NTPase"/>
</dbReference>
<evidence type="ECO:0000256" key="4">
    <source>
        <dbReference type="ARBA" id="ARBA00022741"/>
    </source>
</evidence>
<keyword evidence="7" id="KW-0342">GTP-binding</keyword>
<sequence>MMVVKLVIGTQWGDEGKGKVVDYFSKDADYVVRFQGGNNAGHTIKVGDEVYKLHLIPSGIIQGKIGVIGNGVVIDPEVLIYEIDELTKRGIKPRLLISDRANIIMPYHKILDGAEERYLGDKKIGTTKRGIGPCYSDKVARNGIRMIDLIDKETLRKKLDIILPI</sequence>
<dbReference type="Pfam" id="PF00709">
    <property type="entry name" value="Adenylsucc_synt"/>
    <property type="match status" value="1"/>
</dbReference>
<dbReference type="GO" id="GO:0046872">
    <property type="term" value="F:metal ion binding"/>
    <property type="evidence" value="ECO:0007669"/>
    <property type="project" value="UniProtKB-KW"/>
</dbReference>
<dbReference type="GO" id="GO:0005737">
    <property type="term" value="C:cytoplasm"/>
    <property type="evidence" value="ECO:0007669"/>
    <property type="project" value="TreeGrafter"/>
</dbReference>
<dbReference type="PANTHER" id="PTHR11846:SF0">
    <property type="entry name" value="ADENYLOSUCCINATE SYNTHETASE"/>
    <property type="match status" value="1"/>
</dbReference>
<comment type="subunit">
    <text evidence="1">Homodimer.</text>
</comment>
<reference evidence="8" key="1">
    <citation type="journal article" date="2014" name="Front. Microbiol.">
        <title>High frequency of phylogenetically diverse reductive dehalogenase-homologous genes in deep subseafloor sedimentary metagenomes.</title>
        <authorList>
            <person name="Kawai M."/>
            <person name="Futagami T."/>
            <person name="Toyoda A."/>
            <person name="Takaki Y."/>
            <person name="Nishi S."/>
            <person name="Hori S."/>
            <person name="Arai W."/>
            <person name="Tsubouchi T."/>
            <person name="Morono Y."/>
            <person name="Uchiyama I."/>
            <person name="Ito T."/>
            <person name="Fujiyama A."/>
            <person name="Inagaki F."/>
            <person name="Takami H."/>
        </authorList>
    </citation>
    <scope>NUCLEOTIDE SEQUENCE</scope>
    <source>
        <strain evidence="8">Expedition CK06-06</strain>
    </source>
</reference>
<dbReference type="InterPro" id="IPR033128">
    <property type="entry name" value="Adenylosuccin_syn_Lys_AS"/>
</dbReference>
<dbReference type="EMBL" id="BARS01047335">
    <property type="protein sequence ID" value="GAG38921.1"/>
    <property type="molecule type" value="Genomic_DNA"/>
</dbReference>
<dbReference type="AlphaFoldDB" id="X0YQB9"/>
<dbReference type="SUPFAM" id="SSF52540">
    <property type="entry name" value="P-loop containing nucleoside triphosphate hydrolases"/>
    <property type="match status" value="1"/>
</dbReference>
<keyword evidence="4" id="KW-0547">Nucleotide-binding</keyword>
<evidence type="ECO:0000256" key="7">
    <source>
        <dbReference type="ARBA" id="ARBA00023134"/>
    </source>
</evidence>
<feature type="non-terminal residue" evidence="8">
    <location>
        <position position="165"/>
    </location>
</feature>
<dbReference type="PANTHER" id="PTHR11846">
    <property type="entry name" value="ADENYLOSUCCINATE SYNTHETASE"/>
    <property type="match status" value="1"/>
</dbReference>
<evidence type="ECO:0000256" key="2">
    <source>
        <dbReference type="ARBA" id="ARBA00022598"/>
    </source>
</evidence>
<dbReference type="SMART" id="SM00788">
    <property type="entry name" value="Adenylsucc_synt"/>
    <property type="match status" value="1"/>
</dbReference>
<dbReference type="PROSITE" id="PS00513">
    <property type="entry name" value="ADENYLOSUCCIN_SYN_2"/>
    <property type="match status" value="1"/>
</dbReference>
<dbReference type="Gene3D" id="3.40.440.10">
    <property type="entry name" value="Adenylosuccinate Synthetase, subunit A, domain 1"/>
    <property type="match status" value="1"/>
</dbReference>
<evidence type="ECO:0000256" key="1">
    <source>
        <dbReference type="ARBA" id="ARBA00011738"/>
    </source>
</evidence>
<evidence type="ECO:0000313" key="8">
    <source>
        <dbReference type="EMBL" id="GAG38921.1"/>
    </source>
</evidence>
<dbReference type="GO" id="GO:0046040">
    <property type="term" value="P:IMP metabolic process"/>
    <property type="evidence" value="ECO:0007669"/>
    <property type="project" value="TreeGrafter"/>
</dbReference>
<gene>
    <name evidence="8" type="ORF">S01H1_71115</name>
</gene>
<keyword evidence="6" id="KW-0460">Magnesium</keyword>
<comment type="caution">
    <text evidence="8">The sequence shown here is derived from an EMBL/GenBank/DDBJ whole genome shotgun (WGS) entry which is preliminary data.</text>
</comment>
<dbReference type="InterPro" id="IPR018220">
    <property type="entry name" value="Adenylosuccin_syn_GTP-bd"/>
</dbReference>
<organism evidence="8">
    <name type="scientific">marine sediment metagenome</name>
    <dbReference type="NCBI Taxonomy" id="412755"/>
    <lineage>
        <taxon>unclassified sequences</taxon>
        <taxon>metagenomes</taxon>
        <taxon>ecological metagenomes</taxon>
    </lineage>
</organism>
<dbReference type="HAMAP" id="MF_00011">
    <property type="entry name" value="Adenylosucc_synth"/>
    <property type="match status" value="1"/>
</dbReference>
<dbReference type="GO" id="GO:0044208">
    <property type="term" value="P:'de novo' AMP biosynthetic process"/>
    <property type="evidence" value="ECO:0007669"/>
    <property type="project" value="TreeGrafter"/>
</dbReference>
<keyword evidence="2" id="KW-0436">Ligase</keyword>